<dbReference type="RefSeq" id="WP_090231205.1">
    <property type="nucleotide sequence ID" value="NZ_FNNU01000006.1"/>
</dbReference>
<accession>A0A1H3EN41</accession>
<organism evidence="1 2">
    <name type="scientific">Pseudomonas kuykendallii</name>
    <dbReference type="NCBI Taxonomy" id="1007099"/>
    <lineage>
        <taxon>Bacteria</taxon>
        <taxon>Pseudomonadati</taxon>
        <taxon>Pseudomonadota</taxon>
        <taxon>Gammaproteobacteria</taxon>
        <taxon>Pseudomonadales</taxon>
        <taxon>Pseudomonadaceae</taxon>
        <taxon>Pseudomonas</taxon>
    </lineage>
</organism>
<dbReference type="AlphaFoldDB" id="A0A1H3EN41"/>
<dbReference type="STRING" id="1007099.SAMN05216287_3794"/>
<proteinExistence type="predicted"/>
<dbReference type="Proteomes" id="UP000243778">
    <property type="component" value="Unassembled WGS sequence"/>
</dbReference>
<dbReference type="EMBL" id="FNNU01000006">
    <property type="protein sequence ID" value="SDX80030.1"/>
    <property type="molecule type" value="Genomic_DNA"/>
</dbReference>
<evidence type="ECO:0000313" key="2">
    <source>
        <dbReference type="Proteomes" id="UP000243778"/>
    </source>
</evidence>
<keyword evidence="2" id="KW-1185">Reference proteome</keyword>
<protein>
    <submittedName>
        <fullName evidence="1">Uncharacterized protein</fullName>
    </submittedName>
</protein>
<name>A0A1H3EN41_9PSED</name>
<sequence>MKVILPSDIARVDFTQVCQVVVAPTGERELGVHIWGEPPADPNDPCRLIIETRQLLTLSVLDEIAEGLQAAGLPIQVPLP</sequence>
<evidence type="ECO:0000313" key="1">
    <source>
        <dbReference type="EMBL" id="SDX80030.1"/>
    </source>
</evidence>
<gene>
    <name evidence="1" type="ORF">SAMN05216287_3794</name>
</gene>
<reference evidence="2" key="1">
    <citation type="submission" date="2016-10" db="EMBL/GenBank/DDBJ databases">
        <authorList>
            <person name="Varghese N."/>
            <person name="Submissions S."/>
        </authorList>
    </citation>
    <scope>NUCLEOTIDE SEQUENCE [LARGE SCALE GENOMIC DNA]</scope>
    <source>
        <strain evidence="2">NRRL B-59562</strain>
    </source>
</reference>